<evidence type="ECO:0000256" key="1">
    <source>
        <dbReference type="ARBA" id="ARBA00022679"/>
    </source>
</evidence>
<dbReference type="SUPFAM" id="SSF56214">
    <property type="entry name" value="4'-phosphopantetheinyl transferase"/>
    <property type="match status" value="2"/>
</dbReference>
<keyword evidence="4" id="KW-1185">Reference proteome</keyword>
<dbReference type="Gene3D" id="3.90.470.20">
    <property type="entry name" value="4'-phosphopantetheinyl transferase domain"/>
    <property type="match status" value="2"/>
</dbReference>
<sequence length="227" mass="25315">MISNFPRIVRFVANFEKLGIPETLSWLTEAELAELSFWNDSSRRRQWLAGRWIAKRLVTRSSRTDSMRGVEILSRGEDGLGKSPTVSLGGIATSYRLSISHSNQAILVGITHRDARIGVDVAAGVPNTSGFRARWFSEREIKWIESDIPIRLPVAWALKESIFKACGNGSKWDPRSVELIAIEKNRVYGRMHGLDTDPLTMWIRATSSGAATAVWSNIATREVALCS</sequence>
<dbReference type="AlphaFoldDB" id="A0A7V8V9D3"/>
<gene>
    <name evidence="3" type="ORF">HOV93_45680</name>
</gene>
<evidence type="ECO:0000259" key="2">
    <source>
        <dbReference type="Pfam" id="PF01648"/>
    </source>
</evidence>
<comment type="caution">
    <text evidence="3">The sequence shown here is derived from an EMBL/GenBank/DDBJ whole genome shotgun (WGS) entry which is preliminary data.</text>
</comment>
<dbReference type="Pfam" id="PF01648">
    <property type="entry name" value="ACPS"/>
    <property type="match status" value="1"/>
</dbReference>
<dbReference type="GO" id="GO:0008897">
    <property type="term" value="F:holo-[acyl-carrier-protein] synthase activity"/>
    <property type="evidence" value="ECO:0007669"/>
    <property type="project" value="InterPro"/>
</dbReference>
<dbReference type="EMBL" id="JABRWO010000014">
    <property type="protein sequence ID" value="MBA2117370.1"/>
    <property type="molecule type" value="Genomic_DNA"/>
</dbReference>
<name>A0A7V8V9D3_9BACT</name>
<dbReference type="InterPro" id="IPR037143">
    <property type="entry name" value="4-PPantetheinyl_Trfase_dom_sf"/>
</dbReference>
<dbReference type="Proteomes" id="UP000551616">
    <property type="component" value="Unassembled WGS sequence"/>
</dbReference>
<dbReference type="GO" id="GO:0000287">
    <property type="term" value="F:magnesium ion binding"/>
    <property type="evidence" value="ECO:0007669"/>
    <property type="project" value="InterPro"/>
</dbReference>
<feature type="domain" description="4'-phosphopantetheinyl transferase" evidence="2">
    <location>
        <begin position="116"/>
        <end position="196"/>
    </location>
</feature>
<evidence type="ECO:0000313" key="3">
    <source>
        <dbReference type="EMBL" id="MBA2117370.1"/>
    </source>
</evidence>
<organism evidence="3 4">
    <name type="scientific">Bremerella alba</name>
    <dbReference type="NCBI Taxonomy" id="980252"/>
    <lineage>
        <taxon>Bacteria</taxon>
        <taxon>Pseudomonadati</taxon>
        <taxon>Planctomycetota</taxon>
        <taxon>Planctomycetia</taxon>
        <taxon>Pirellulales</taxon>
        <taxon>Pirellulaceae</taxon>
        <taxon>Bremerella</taxon>
    </lineage>
</organism>
<evidence type="ECO:0000313" key="4">
    <source>
        <dbReference type="Proteomes" id="UP000551616"/>
    </source>
</evidence>
<accession>A0A7V8V9D3</accession>
<keyword evidence="1" id="KW-0808">Transferase</keyword>
<reference evidence="3 4" key="1">
    <citation type="submission" date="2020-05" db="EMBL/GenBank/DDBJ databases">
        <title>Bremerella alba sp. nov., a novel planctomycete isolated from the surface of the macroalga Fucus spiralis.</title>
        <authorList>
            <person name="Godinho O."/>
            <person name="Botelho R."/>
            <person name="Albuquerque L."/>
            <person name="Wiegand S."/>
            <person name="Da Costa M.S."/>
            <person name="Lobo-Da-Cunha A."/>
            <person name="Jogler C."/>
            <person name="Lage O.M."/>
        </authorList>
    </citation>
    <scope>NUCLEOTIDE SEQUENCE [LARGE SCALE GENOMIC DNA]</scope>
    <source>
        <strain evidence="3 4">FF15</strain>
    </source>
</reference>
<dbReference type="RefSeq" id="WP_207398751.1">
    <property type="nucleotide sequence ID" value="NZ_JABRWO010000014.1"/>
</dbReference>
<dbReference type="InterPro" id="IPR008278">
    <property type="entry name" value="4-PPantetheinyl_Trfase_dom"/>
</dbReference>
<protein>
    <recommendedName>
        <fullName evidence="2">4'-phosphopantetheinyl transferase domain-containing protein</fullName>
    </recommendedName>
</protein>
<proteinExistence type="predicted"/>